<proteinExistence type="inferred from homology"/>
<protein>
    <submittedName>
        <fullName evidence="4">A-kinase anchor protein SPHKAP</fullName>
    </submittedName>
</protein>
<dbReference type="Pfam" id="PF05716">
    <property type="entry name" value="AKAP_110"/>
    <property type="match status" value="1"/>
</dbReference>
<accession>A0A5N4E7I7</accession>
<keyword evidence="2" id="KW-0597">Phosphoprotein</keyword>
<sequence>ELVEEKEILKGQSENIEGSAPGMPVGAASRQGSLLVINFDLEPECPDAELRATLQWIAASELGIPTIYFKKSQENRIEKFLDVVRLVHQKSWKVGDIFHAVVQYCKMHEERKAGVPSLFDWLLELG</sequence>
<feature type="domain" description="A-kinase anchor 110kDa C-terminal" evidence="3">
    <location>
        <begin position="32"/>
        <end position="110"/>
    </location>
</feature>
<dbReference type="GO" id="GO:0016301">
    <property type="term" value="F:kinase activity"/>
    <property type="evidence" value="ECO:0007669"/>
    <property type="project" value="UniProtKB-KW"/>
</dbReference>
<keyword evidence="5" id="KW-1185">Reference proteome</keyword>
<dbReference type="PANTHER" id="PTHR10226">
    <property type="entry name" value="A KINASE ANCHOR PROTEIN"/>
    <property type="match status" value="1"/>
</dbReference>
<name>A0A5N4E7I7_CAMDR</name>
<dbReference type="GO" id="GO:0051018">
    <property type="term" value="F:protein kinase A binding"/>
    <property type="evidence" value="ECO:0007669"/>
    <property type="project" value="TreeGrafter"/>
</dbReference>
<comment type="similarity">
    <text evidence="1">Belongs to the AKAP110 family.</text>
</comment>
<dbReference type="PANTHER" id="PTHR10226:SF7">
    <property type="entry name" value="A-KINASE ANCHOR PROTEIN SPHKAP"/>
    <property type="match status" value="1"/>
</dbReference>
<feature type="non-terminal residue" evidence="4">
    <location>
        <position position="1"/>
    </location>
</feature>
<dbReference type="EMBL" id="JWIN03000005">
    <property type="protein sequence ID" value="KAB1279280.1"/>
    <property type="molecule type" value="Genomic_DNA"/>
</dbReference>
<dbReference type="InterPro" id="IPR018292">
    <property type="entry name" value="AKAP_110_C"/>
</dbReference>
<evidence type="ECO:0000313" key="4">
    <source>
        <dbReference type="EMBL" id="KAB1279280.1"/>
    </source>
</evidence>
<evidence type="ECO:0000313" key="5">
    <source>
        <dbReference type="Proteomes" id="UP000299084"/>
    </source>
</evidence>
<dbReference type="AlphaFoldDB" id="A0A5N4E7I7"/>
<dbReference type="Proteomes" id="UP000299084">
    <property type="component" value="Unassembled WGS sequence"/>
</dbReference>
<keyword evidence="4" id="KW-0418">Kinase</keyword>
<evidence type="ECO:0000259" key="3">
    <source>
        <dbReference type="Pfam" id="PF05716"/>
    </source>
</evidence>
<dbReference type="InterPro" id="IPR008382">
    <property type="entry name" value="SPHK1-interactor_AKAP_110"/>
</dbReference>
<evidence type="ECO:0000256" key="1">
    <source>
        <dbReference type="ARBA" id="ARBA00005764"/>
    </source>
</evidence>
<gene>
    <name evidence="4" type="ORF">Cadr_000007463</name>
</gene>
<dbReference type="GO" id="GO:0005739">
    <property type="term" value="C:mitochondrion"/>
    <property type="evidence" value="ECO:0007669"/>
    <property type="project" value="TreeGrafter"/>
</dbReference>
<keyword evidence="4" id="KW-0808">Transferase</keyword>
<comment type="caution">
    <text evidence="4">The sequence shown here is derived from an EMBL/GenBank/DDBJ whole genome shotgun (WGS) entry which is preliminary data.</text>
</comment>
<reference evidence="4 5" key="1">
    <citation type="journal article" date="2019" name="Mol. Ecol. Resour.">
        <title>Improving Illumina assemblies with Hi-C and long reads: an example with the North African dromedary.</title>
        <authorList>
            <person name="Elbers J.P."/>
            <person name="Rogers M.F."/>
            <person name="Perelman P.L."/>
            <person name="Proskuryakova A.A."/>
            <person name="Serdyukova N.A."/>
            <person name="Johnson W.E."/>
            <person name="Horin P."/>
            <person name="Corander J."/>
            <person name="Murphy D."/>
            <person name="Burger P.A."/>
        </authorList>
    </citation>
    <scope>NUCLEOTIDE SEQUENCE [LARGE SCALE GENOMIC DNA]</scope>
    <source>
        <strain evidence="4">Drom800</strain>
        <tissue evidence="4">Blood</tissue>
    </source>
</reference>
<organism evidence="4 5">
    <name type="scientific">Camelus dromedarius</name>
    <name type="common">Dromedary</name>
    <name type="synonym">Arabian camel</name>
    <dbReference type="NCBI Taxonomy" id="9838"/>
    <lineage>
        <taxon>Eukaryota</taxon>
        <taxon>Metazoa</taxon>
        <taxon>Chordata</taxon>
        <taxon>Craniata</taxon>
        <taxon>Vertebrata</taxon>
        <taxon>Euteleostomi</taxon>
        <taxon>Mammalia</taxon>
        <taxon>Eutheria</taxon>
        <taxon>Laurasiatheria</taxon>
        <taxon>Artiodactyla</taxon>
        <taxon>Tylopoda</taxon>
        <taxon>Camelidae</taxon>
        <taxon>Camelus</taxon>
    </lineage>
</organism>
<evidence type="ECO:0000256" key="2">
    <source>
        <dbReference type="ARBA" id="ARBA00022553"/>
    </source>
</evidence>